<keyword evidence="2" id="KW-0479">Metal-binding</keyword>
<dbReference type="SUPFAM" id="SSF47741">
    <property type="entry name" value="CO dehydrogenase ISP C-domain like"/>
    <property type="match status" value="1"/>
</dbReference>
<evidence type="ECO:0000313" key="8">
    <source>
        <dbReference type="Proteomes" id="UP001206126"/>
    </source>
</evidence>
<keyword evidence="8" id="KW-1185">Reference proteome</keyword>
<evidence type="ECO:0000259" key="6">
    <source>
        <dbReference type="PROSITE" id="PS51085"/>
    </source>
</evidence>
<dbReference type="InterPro" id="IPR001041">
    <property type="entry name" value="2Fe-2S_ferredoxin-type"/>
</dbReference>
<evidence type="ECO:0000256" key="1">
    <source>
        <dbReference type="ARBA" id="ARBA00022714"/>
    </source>
</evidence>
<organism evidence="7 8">
    <name type="scientific">Massilia agilis</name>
    <dbReference type="NCBI Taxonomy" id="1811226"/>
    <lineage>
        <taxon>Bacteria</taxon>
        <taxon>Pseudomonadati</taxon>
        <taxon>Pseudomonadota</taxon>
        <taxon>Betaproteobacteria</taxon>
        <taxon>Burkholderiales</taxon>
        <taxon>Oxalobacteraceae</taxon>
        <taxon>Telluria group</taxon>
        <taxon>Massilia</taxon>
    </lineage>
</organism>
<dbReference type="EMBL" id="JANUHB010000001">
    <property type="protein sequence ID" value="MCS0806670.1"/>
    <property type="molecule type" value="Genomic_DNA"/>
</dbReference>
<evidence type="ECO:0000256" key="5">
    <source>
        <dbReference type="ARBA" id="ARBA00023014"/>
    </source>
</evidence>
<protein>
    <submittedName>
        <fullName evidence="7">(2Fe-2S)-binding protein</fullName>
    </submittedName>
</protein>
<accession>A0ABT2D5X0</accession>
<feature type="domain" description="2Fe-2S ferredoxin-type" evidence="6">
    <location>
        <begin position="2"/>
        <end position="78"/>
    </location>
</feature>
<dbReference type="Pfam" id="PF00111">
    <property type="entry name" value="Fer2"/>
    <property type="match status" value="1"/>
</dbReference>
<evidence type="ECO:0000256" key="4">
    <source>
        <dbReference type="ARBA" id="ARBA00023004"/>
    </source>
</evidence>
<dbReference type="InterPro" id="IPR051452">
    <property type="entry name" value="Diverse_Oxidoreductases"/>
</dbReference>
<dbReference type="RefSeq" id="WP_258820449.1">
    <property type="nucleotide sequence ID" value="NZ_JANUHB010000001.1"/>
</dbReference>
<dbReference type="PANTHER" id="PTHR44379:SF2">
    <property type="entry name" value="BLR6218 PROTEIN"/>
    <property type="match status" value="1"/>
</dbReference>
<comment type="caution">
    <text evidence="7">The sequence shown here is derived from an EMBL/GenBank/DDBJ whole genome shotgun (WGS) entry which is preliminary data.</text>
</comment>
<evidence type="ECO:0000313" key="7">
    <source>
        <dbReference type="EMBL" id="MCS0806670.1"/>
    </source>
</evidence>
<keyword evidence="1" id="KW-0001">2Fe-2S</keyword>
<keyword evidence="3" id="KW-0560">Oxidoreductase</keyword>
<proteinExistence type="predicted"/>
<evidence type="ECO:0000256" key="3">
    <source>
        <dbReference type="ARBA" id="ARBA00023002"/>
    </source>
</evidence>
<reference evidence="7 8" key="1">
    <citation type="submission" date="2022-08" db="EMBL/GenBank/DDBJ databases">
        <title>Reclassification of Massilia species as members of the genera Telluria, Duganella, Pseudoduganella, Mokoshia gen. nov. and Zemynaea gen. nov. using orthogonal and non-orthogonal genome-based approaches.</title>
        <authorList>
            <person name="Bowman J.P."/>
        </authorList>
    </citation>
    <scope>NUCLEOTIDE SEQUENCE [LARGE SCALE GENOMIC DNA]</scope>
    <source>
        <strain evidence="7 8">JCM 31605</strain>
    </source>
</reference>
<dbReference type="Pfam" id="PF01799">
    <property type="entry name" value="Fer2_2"/>
    <property type="match status" value="1"/>
</dbReference>
<dbReference type="InterPro" id="IPR012675">
    <property type="entry name" value="Beta-grasp_dom_sf"/>
</dbReference>
<dbReference type="InterPro" id="IPR036010">
    <property type="entry name" value="2Fe-2S_ferredoxin-like_sf"/>
</dbReference>
<dbReference type="SUPFAM" id="SSF54292">
    <property type="entry name" value="2Fe-2S ferredoxin-like"/>
    <property type="match status" value="1"/>
</dbReference>
<dbReference type="Gene3D" id="1.10.150.120">
    <property type="entry name" value="[2Fe-2S]-binding domain"/>
    <property type="match status" value="1"/>
</dbReference>
<dbReference type="PROSITE" id="PS00197">
    <property type="entry name" value="2FE2S_FER_1"/>
    <property type="match status" value="1"/>
</dbReference>
<dbReference type="InterPro" id="IPR002888">
    <property type="entry name" value="2Fe-2S-bd"/>
</dbReference>
<sequence>MSKYKLNINGKLRAVDVEPDTPLLWALRDALGLVGTKYGCGVGQCGACTVHLDGEPARSCLTPVSSVGNKKITTIEGLDPHAMHPLQQAWQELDVPQCGYCQAGQIMTASALLKQHPQPTDAQIDSAMDGNLCRCATYTRIRAGIHRAAEIAANGKGKK</sequence>
<name>A0ABT2D5X0_9BURK</name>
<keyword evidence="5" id="KW-0411">Iron-sulfur</keyword>
<dbReference type="PANTHER" id="PTHR44379">
    <property type="entry name" value="OXIDOREDUCTASE WITH IRON-SULFUR SUBUNIT"/>
    <property type="match status" value="1"/>
</dbReference>
<dbReference type="InterPro" id="IPR006058">
    <property type="entry name" value="2Fe2S_fd_BS"/>
</dbReference>
<keyword evidence="4" id="KW-0408">Iron</keyword>
<dbReference type="CDD" id="cd00207">
    <property type="entry name" value="fer2"/>
    <property type="match status" value="1"/>
</dbReference>
<dbReference type="Gene3D" id="3.10.20.30">
    <property type="match status" value="1"/>
</dbReference>
<dbReference type="PROSITE" id="PS51085">
    <property type="entry name" value="2FE2S_FER_2"/>
    <property type="match status" value="1"/>
</dbReference>
<gene>
    <name evidence="7" type="ORF">NX774_01865</name>
</gene>
<dbReference type="InterPro" id="IPR036884">
    <property type="entry name" value="2Fe-2S-bd_dom_sf"/>
</dbReference>
<dbReference type="Proteomes" id="UP001206126">
    <property type="component" value="Unassembled WGS sequence"/>
</dbReference>
<evidence type="ECO:0000256" key="2">
    <source>
        <dbReference type="ARBA" id="ARBA00022723"/>
    </source>
</evidence>